<dbReference type="PANTHER" id="PTHR20854">
    <property type="entry name" value="INOSITOL MONOPHOSPHATASE"/>
    <property type="match status" value="1"/>
</dbReference>
<dbReference type="FunFam" id="3.30.540.10:FF:000003">
    <property type="entry name" value="Inositol-1-monophosphatase"/>
    <property type="match status" value="1"/>
</dbReference>
<sequence>MRDYDQALKVALKASWSAGKVIKEGFASSKNIQFKRFADPVTEYDRLSEKVIVEIIQRWFPDDSILTEEVLSSERSPEWRWIIDPLDGTVNFTHQIPFVCVSMALEHQGRIVVGVIYNPILNETYWAVKGKGAFLNGKPIKVSSISDIGKSLVVTGFPYEREGRIEEVLKPLPVLVRDFEGFRRLGSAAMDLAYVACGRFEAFYEENLKPWDTAAGMLLVLEAGGKVTNYRGEVFDPFQKHVVATNGLVHEKMLEILSGVRPVQ</sequence>
<feature type="binding site" evidence="7">
    <location>
        <position position="87"/>
    </location>
    <ligand>
        <name>Mg(2+)</name>
        <dbReference type="ChEBI" id="CHEBI:18420"/>
        <label>1</label>
        <note>catalytic</note>
    </ligand>
</feature>
<evidence type="ECO:0000256" key="4">
    <source>
        <dbReference type="ARBA" id="ARBA00022723"/>
    </source>
</evidence>
<comment type="cofactor">
    <cofactor evidence="2 7 8">
        <name>Mg(2+)</name>
        <dbReference type="ChEBI" id="CHEBI:18420"/>
    </cofactor>
</comment>
<keyword evidence="5 8" id="KW-0378">Hydrolase</keyword>
<dbReference type="Gene3D" id="3.30.540.10">
    <property type="entry name" value="Fructose-1,6-Bisphosphatase, subunit A, domain 1"/>
    <property type="match status" value="1"/>
</dbReference>
<name>A0AAX3BBY4_9SPIR</name>
<dbReference type="CDD" id="cd01639">
    <property type="entry name" value="IMPase"/>
    <property type="match status" value="1"/>
</dbReference>
<dbReference type="PROSITE" id="PS00629">
    <property type="entry name" value="IMP_1"/>
    <property type="match status" value="1"/>
</dbReference>
<feature type="binding site" evidence="7">
    <location>
        <position position="212"/>
    </location>
    <ligand>
        <name>Mg(2+)</name>
        <dbReference type="ChEBI" id="CHEBI:18420"/>
        <label>1</label>
        <note>catalytic</note>
    </ligand>
</feature>
<dbReference type="PANTHER" id="PTHR20854:SF4">
    <property type="entry name" value="INOSITOL-1-MONOPHOSPHATASE-RELATED"/>
    <property type="match status" value="1"/>
</dbReference>
<dbReference type="SUPFAM" id="SSF56655">
    <property type="entry name" value="Carbohydrate phosphatase"/>
    <property type="match status" value="1"/>
</dbReference>
<reference evidence="9" key="1">
    <citation type="submission" date="2021-04" db="EMBL/GenBank/DDBJ databases">
        <authorList>
            <person name="Postec A."/>
        </authorList>
    </citation>
    <scope>NUCLEOTIDE SEQUENCE</scope>
    <source>
        <strain evidence="9">F1F22</strain>
    </source>
</reference>
<dbReference type="GO" id="GO:0008934">
    <property type="term" value="F:inositol monophosphate 1-phosphatase activity"/>
    <property type="evidence" value="ECO:0007669"/>
    <property type="project" value="InterPro"/>
</dbReference>
<dbReference type="Pfam" id="PF00459">
    <property type="entry name" value="Inositol_P"/>
    <property type="match status" value="1"/>
</dbReference>
<dbReference type="Gene3D" id="3.40.190.80">
    <property type="match status" value="1"/>
</dbReference>
<protein>
    <recommendedName>
        <fullName evidence="8">Inositol-1-monophosphatase</fullName>
        <ecNumber evidence="8">3.1.3.25</ecNumber>
    </recommendedName>
</protein>
<proteinExistence type="inferred from homology"/>
<evidence type="ECO:0000256" key="6">
    <source>
        <dbReference type="ARBA" id="ARBA00022842"/>
    </source>
</evidence>
<organism evidence="9 10">
    <name type="scientific">Thermospira aquatica</name>
    <dbReference type="NCBI Taxonomy" id="2828656"/>
    <lineage>
        <taxon>Bacteria</taxon>
        <taxon>Pseudomonadati</taxon>
        <taxon>Spirochaetota</taxon>
        <taxon>Spirochaetia</taxon>
        <taxon>Brevinematales</taxon>
        <taxon>Thermospiraceae</taxon>
        <taxon>Thermospira</taxon>
    </lineage>
</organism>
<evidence type="ECO:0000256" key="5">
    <source>
        <dbReference type="ARBA" id="ARBA00022801"/>
    </source>
</evidence>
<gene>
    <name evidence="9" type="ORF">KDW03_08385</name>
</gene>
<accession>A0AAX3BBY4</accession>
<dbReference type="PRINTS" id="PR01959">
    <property type="entry name" value="SBIMPHPHTASE"/>
</dbReference>
<feature type="binding site" evidence="7">
    <location>
        <position position="68"/>
    </location>
    <ligand>
        <name>Mg(2+)</name>
        <dbReference type="ChEBI" id="CHEBI:18420"/>
        <label>1</label>
        <note>catalytic</note>
    </ligand>
</feature>
<evidence type="ECO:0000256" key="8">
    <source>
        <dbReference type="RuleBase" id="RU364068"/>
    </source>
</evidence>
<dbReference type="InterPro" id="IPR022337">
    <property type="entry name" value="Inositol_monophosphatase_SuhB"/>
</dbReference>
<dbReference type="AlphaFoldDB" id="A0AAX3BBY4"/>
<dbReference type="PRINTS" id="PR00377">
    <property type="entry name" value="IMPHPHTASES"/>
</dbReference>
<evidence type="ECO:0000256" key="1">
    <source>
        <dbReference type="ARBA" id="ARBA00001033"/>
    </source>
</evidence>
<dbReference type="EC" id="3.1.3.25" evidence="8"/>
<reference evidence="9" key="2">
    <citation type="submission" date="2022-06" db="EMBL/GenBank/DDBJ databases">
        <title>Thermospira aquatica gen. nov., sp. nov.</title>
        <authorList>
            <person name="Ben Ali Gam Z."/>
            <person name="Labat M."/>
        </authorList>
    </citation>
    <scope>NUCLEOTIDE SEQUENCE</scope>
    <source>
        <strain evidence="9">F1F22</strain>
    </source>
</reference>
<dbReference type="EMBL" id="CP073355">
    <property type="protein sequence ID" value="URA09504.1"/>
    <property type="molecule type" value="Genomic_DNA"/>
</dbReference>
<evidence type="ECO:0000256" key="3">
    <source>
        <dbReference type="ARBA" id="ARBA00009759"/>
    </source>
</evidence>
<keyword evidence="4 7" id="KW-0479">Metal-binding</keyword>
<comment type="catalytic activity">
    <reaction evidence="1 8">
        <text>a myo-inositol phosphate + H2O = myo-inositol + phosphate</text>
        <dbReference type="Rhea" id="RHEA:24056"/>
        <dbReference type="ChEBI" id="CHEBI:15377"/>
        <dbReference type="ChEBI" id="CHEBI:17268"/>
        <dbReference type="ChEBI" id="CHEBI:43474"/>
        <dbReference type="ChEBI" id="CHEBI:84139"/>
        <dbReference type="EC" id="3.1.3.25"/>
    </reaction>
</comment>
<dbReference type="GO" id="GO:0046854">
    <property type="term" value="P:phosphatidylinositol phosphate biosynthetic process"/>
    <property type="evidence" value="ECO:0007669"/>
    <property type="project" value="InterPro"/>
</dbReference>
<dbReference type="InterPro" id="IPR000760">
    <property type="entry name" value="Inositol_monophosphatase-like"/>
</dbReference>
<evidence type="ECO:0000256" key="2">
    <source>
        <dbReference type="ARBA" id="ARBA00001946"/>
    </source>
</evidence>
<feature type="binding site" evidence="7">
    <location>
        <position position="86"/>
    </location>
    <ligand>
        <name>Mg(2+)</name>
        <dbReference type="ChEBI" id="CHEBI:18420"/>
        <label>1</label>
        <note>catalytic</note>
    </ligand>
</feature>
<dbReference type="Proteomes" id="UP001056539">
    <property type="component" value="Chromosome"/>
</dbReference>
<dbReference type="InterPro" id="IPR033942">
    <property type="entry name" value="IMPase"/>
</dbReference>
<dbReference type="GO" id="GO:0007165">
    <property type="term" value="P:signal transduction"/>
    <property type="evidence" value="ECO:0007669"/>
    <property type="project" value="TreeGrafter"/>
</dbReference>
<dbReference type="InterPro" id="IPR020583">
    <property type="entry name" value="Inositol_monoP_metal-BS"/>
</dbReference>
<evidence type="ECO:0000313" key="10">
    <source>
        <dbReference type="Proteomes" id="UP001056539"/>
    </source>
</evidence>
<evidence type="ECO:0000256" key="7">
    <source>
        <dbReference type="PIRSR" id="PIRSR600760-2"/>
    </source>
</evidence>
<dbReference type="PROSITE" id="PS00630">
    <property type="entry name" value="IMP_2"/>
    <property type="match status" value="1"/>
</dbReference>
<dbReference type="InterPro" id="IPR020550">
    <property type="entry name" value="Inositol_monophosphatase_CS"/>
</dbReference>
<keyword evidence="10" id="KW-1185">Reference proteome</keyword>
<keyword evidence="6 7" id="KW-0460">Magnesium</keyword>
<comment type="similarity">
    <text evidence="3 8">Belongs to the inositol monophosphatase superfamily.</text>
</comment>
<evidence type="ECO:0000313" key="9">
    <source>
        <dbReference type="EMBL" id="URA09504.1"/>
    </source>
</evidence>
<dbReference type="RefSeq" id="WP_271434634.1">
    <property type="nucleotide sequence ID" value="NZ_CP073355.1"/>
</dbReference>
<dbReference type="KEGG" id="taqu:KDW03_08385"/>
<dbReference type="FunFam" id="3.40.190.80:FF:000002">
    <property type="entry name" value="Inositol-1-monophosphatase"/>
    <property type="match status" value="1"/>
</dbReference>
<dbReference type="GO" id="GO:0046872">
    <property type="term" value="F:metal ion binding"/>
    <property type="evidence" value="ECO:0007669"/>
    <property type="project" value="UniProtKB-KW"/>
</dbReference>
<feature type="binding site" evidence="7">
    <location>
        <position position="84"/>
    </location>
    <ligand>
        <name>Mg(2+)</name>
        <dbReference type="ChEBI" id="CHEBI:18420"/>
        <label>1</label>
        <note>catalytic</note>
    </ligand>
</feature>
<dbReference type="GO" id="GO:0006020">
    <property type="term" value="P:inositol metabolic process"/>
    <property type="evidence" value="ECO:0007669"/>
    <property type="project" value="TreeGrafter"/>
</dbReference>